<dbReference type="PROSITE" id="PS50112">
    <property type="entry name" value="PAS"/>
    <property type="match status" value="1"/>
</dbReference>
<organism evidence="7">
    <name type="scientific">hydrothermal vent metagenome</name>
    <dbReference type="NCBI Taxonomy" id="652676"/>
    <lineage>
        <taxon>unclassified sequences</taxon>
        <taxon>metagenomes</taxon>
        <taxon>ecological metagenomes</taxon>
    </lineage>
</organism>
<dbReference type="Pfam" id="PF25601">
    <property type="entry name" value="AAA_lid_14"/>
    <property type="match status" value="1"/>
</dbReference>
<dbReference type="InterPro" id="IPR013656">
    <property type="entry name" value="PAS_4"/>
</dbReference>
<dbReference type="FunFam" id="3.40.50.300:FF:000006">
    <property type="entry name" value="DNA-binding transcriptional regulator NtrC"/>
    <property type="match status" value="1"/>
</dbReference>
<dbReference type="InterPro" id="IPR025944">
    <property type="entry name" value="Sigma_54_int_dom_CS"/>
</dbReference>
<dbReference type="Pfam" id="PF02954">
    <property type="entry name" value="HTH_8"/>
    <property type="match status" value="1"/>
</dbReference>
<dbReference type="InterPro" id="IPR035965">
    <property type="entry name" value="PAS-like_dom_sf"/>
</dbReference>
<dbReference type="GO" id="GO:0006355">
    <property type="term" value="P:regulation of DNA-templated transcription"/>
    <property type="evidence" value="ECO:0007669"/>
    <property type="project" value="InterPro"/>
</dbReference>
<dbReference type="InterPro" id="IPR009057">
    <property type="entry name" value="Homeodomain-like_sf"/>
</dbReference>
<dbReference type="InterPro" id="IPR058031">
    <property type="entry name" value="AAA_lid_NorR"/>
</dbReference>
<dbReference type="AlphaFoldDB" id="A0A3B0XD83"/>
<evidence type="ECO:0000256" key="2">
    <source>
        <dbReference type="ARBA" id="ARBA00022840"/>
    </source>
</evidence>
<dbReference type="SUPFAM" id="SSF55785">
    <property type="entry name" value="PYP-like sensor domain (PAS domain)"/>
    <property type="match status" value="1"/>
</dbReference>
<dbReference type="Pfam" id="PF08448">
    <property type="entry name" value="PAS_4"/>
    <property type="match status" value="1"/>
</dbReference>
<dbReference type="InterPro" id="IPR000014">
    <property type="entry name" value="PAS"/>
</dbReference>
<dbReference type="InterPro" id="IPR027417">
    <property type="entry name" value="P-loop_NTPase"/>
</dbReference>
<keyword evidence="2" id="KW-0067">ATP-binding</keyword>
<dbReference type="PROSITE" id="PS00688">
    <property type="entry name" value="SIGMA54_INTERACT_3"/>
    <property type="match status" value="1"/>
</dbReference>
<evidence type="ECO:0000256" key="3">
    <source>
        <dbReference type="ARBA" id="ARBA00023015"/>
    </source>
</evidence>
<dbReference type="SUPFAM" id="SSF46689">
    <property type="entry name" value="Homeodomain-like"/>
    <property type="match status" value="1"/>
</dbReference>
<evidence type="ECO:0000256" key="1">
    <source>
        <dbReference type="ARBA" id="ARBA00022741"/>
    </source>
</evidence>
<keyword evidence="4" id="KW-0804">Transcription</keyword>
<keyword evidence="3" id="KW-0805">Transcription regulation</keyword>
<dbReference type="GO" id="GO:0043565">
    <property type="term" value="F:sequence-specific DNA binding"/>
    <property type="evidence" value="ECO:0007669"/>
    <property type="project" value="InterPro"/>
</dbReference>
<feature type="domain" description="PAS" evidence="6">
    <location>
        <begin position="14"/>
        <end position="58"/>
    </location>
</feature>
<evidence type="ECO:0000313" key="7">
    <source>
        <dbReference type="EMBL" id="VAW66265.1"/>
    </source>
</evidence>
<dbReference type="PANTHER" id="PTHR32071">
    <property type="entry name" value="TRANSCRIPTIONAL REGULATORY PROTEIN"/>
    <property type="match status" value="1"/>
</dbReference>
<dbReference type="SUPFAM" id="SSF52540">
    <property type="entry name" value="P-loop containing nucleoside triphosphate hydrolases"/>
    <property type="match status" value="1"/>
</dbReference>
<protein>
    <submittedName>
        <fullName evidence="7">Nitrogen regulation protein NR(I)</fullName>
    </submittedName>
</protein>
<dbReference type="CDD" id="cd00130">
    <property type="entry name" value="PAS"/>
    <property type="match status" value="1"/>
</dbReference>
<dbReference type="Gene3D" id="3.40.50.300">
    <property type="entry name" value="P-loop containing nucleotide triphosphate hydrolases"/>
    <property type="match status" value="1"/>
</dbReference>
<evidence type="ECO:0000259" key="5">
    <source>
        <dbReference type="PROSITE" id="PS50045"/>
    </source>
</evidence>
<dbReference type="Gene3D" id="1.10.8.60">
    <property type="match status" value="1"/>
</dbReference>
<proteinExistence type="predicted"/>
<sequence length="458" mass="51233">MNNLSPRKTSLNKTRIELQSIIDAQDHAFVVIDSNYNVVAANKAYSSAYGISQNEIVGCKCHKVSHHSDTPCWQNGEDCPHREVFQTGESFHVLHIHYDGKGNEEHVRIKGSPLRNAEGELFLGEAIYPLAKQDELSCQDQRLIGRSSVFQKCIEGLKIAAENDMPLLLRGESGSGKSLAARFIHQSSKRNGRAFITMDCSAVSEKVFESELFGHERGAFAGCVGRRHGLMEAADGGVLFLDEIGDMPLSLQGRLLNALETGVFRRVGGRHVLQTDVRIICASQYDLQEKIEEGCFRADLYYRIAGIVHRMPSLRDRKEDITALANAMVSKMEDNKKIKCRLSGKAIDALQQYHFPGNIRELKNILQQAVLSCIDGFITVESLKLKEHSIEPLYSAALTARGASNIKCSRKDNERAHIQALLNKYKGHRANVAKVLKISERTLYRKLKLFELQEIGKL</sequence>
<dbReference type="EMBL" id="UOFH01000341">
    <property type="protein sequence ID" value="VAW66265.1"/>
    <property type="molecule type" value="Genomic_DNA"/>
</dbReference>
<name>A0A3B0XD83_9ZZZZ</name>
<dbReference type="Gene3D" id="1.10.10.60">
    <property type="entry name" value="Homeodomain-like"/>
    <property type="match status" value="1"/>
</dbReference>
<dbReference type="InterPro" id="IPR002078">
    <property type="entry name" value="Sigma_54_int"/>
</dbReference>
<accession>A0A3B0XD83</accession>
<keyword evidence="1" id="KW-0547">Nucleotide-binding</keyword>
<dbReference type="PROSITE" id="PS50045">
    <property type="entry name" value="SIGMA54_INTERACT_4"/>
    <property type="match status" value="1"/>
</dbReference>
<dbReference type="InterPro" id="IPR002197">
    <property type="entry name" value="HTH_Fis"/>
</dbReference>
<evidence type="ECO:0000259" key="6">
    <source>
        <dbReference type="PROSITE" id="PS50112"/>
    </source>
</evidence>
<dbReference type="CDD" id="cd00009">
    <property type="entry name" value="AAA"/>
    <property type="match status" value="1"/>
</dbReference>
<feature type="domain" description="Sigma-54 factor interaction" evidence="5">
    <location>
        <begin position="143"/>
        <end position="371"/>
    </location>
</feature>
<reference evidence="7" key="1">
    <citation type="submission" date="2018-06" db="EMBL/GenBank/DDBJ databases">
        <authorList>
            <person name="Zhirakovskaya E."/>
        </authorList>
    </citation>
    <scope>NUCLEOTIDE SEQUENCE</scope>
</reference>
<dbReference type="Pfam" id="PF00158">
    <property type="entry name" value="Sigma54_activat"/>
    <property type="match status" value="1"/>
</dbReference>
<dbReference type="Gene3D" id="3.30.450.20">
    <property type="entry name" value="PAS domain"/>
    <property type="match status" value="1"/>
</dbReference>
<dbReference type="SMART" id="SM00382">
    <property type="entry name" value="AAA"/>
    <property type="match status" value="1"/>
</dbReference>
<gene>
    <name evidence="7" type="ORF">MNBD_GAMMA08-934</name>
</gene>
<dbReference type="GO" id="GO:0005524">
    <property type="term" value="F:ATP binding"/>
    <property type="evidence" value="ECO:0007669"/>
    <property type="project" value="UniProtKB-KW"/>
</dbReference>
<evidence type="ECO:0000256" key="4">
    <source>
        <dbReference type="ARBA" id="ARBA00023163"/>
    </source>
</evidence>
<dbReference type="InterPro" id="IPR003593">
    <property type="entry name" value="AAA+_ATPase"/>
</dbReference>